<dbReference type="Proteomes" id="UP001438953">
    <property type="component" value="Unassembled WGS sequence"/>
</dbReference>
<keyword evidence="1" id="KW-0808">Transferase</keyword>
<dbReference type="InterPro" id="IPR029063">
    <property type="entry name" value="SAM-dependent_MTases_sf"/>
</dbReference>
<dbReference type="Pfam" id="PF13489">
    <property type="entry name" value="Methyltransf_23"/>
    <property type="match status" value="1"/>
</dbReference>
<proteinExistence type="predicted"/>
<comment type="caution">
    <text evidence="1">The sequence shown here is derived from an EMBL/GenBank/DDBJ whole genome shotgun (WGS) entry which is preliminary data.</text>
</comment>
<keyword evidence="2" id="KW-1185">Reference proteome</keyword>
<dbReference type="EMBL" id="JAYWLC010000060">
    <property type="protein sequence ID" value="MER5174097.1"/>
    <property type="molecule type" value="Genomic_DNA"/>
</dbReference>
<dbReference type="GO" id="GO:0032259">
    <property type="term" value="P:methylation"/>
    <property type="evidence" value="ECO:0007669"/>
    <property type="project" value="UniProtKB-KW"/>
</dbReference>
<dbReference type="RefSeq" id="WP_350939361.1">
    <property type="nucleotide sequence ID" value="NZ_JAYWLC010000060.1"/>
</dbReference>
<reference evidence="1 2" key="1">
    <citation type="submission" date="2024-06" db="EMBL/GenBank/DDBJ databases">
        <title>Thioclava kandeliae sp. nov. from a rhizosphere soil sample of Kandelia candel in a mangrove.</title>
        <authorList>
            <person name="Mu T."/>
        </authorList>
    </citation>
    <scope>NUCLEOTIDE SEQUENCE [LARGE SCALE GENOMIC DNA]</scope>
    <source>
        <strain evidence="1 2">CPCC 100088</strain>
    </source>
</reference>
<accession>A0ABV1SMG3</accession>
<protein>
    <submittedName>
        <fullName evidence="1">Class I SAM-dependent methyltransferase</fullName>
        <ecNumber evidence="1">2.1.1.-</ecNumber>
    </submittedName>
</protein>
<evidence type="ECO:0000313" key="2">
    <source>
        <dbReference type="Proteomes" id="UP001438953"/>
    </source>
</evidence>
<gene>
    <name evidence="1" type="ORF">VSX56_20410</name>
</gene>
<evidence type="ECO:0000313" key="1">
    <source>
        <dbReference type="EMBL" id="MER5174097.1"/>
    </source>
</evidence>
<dbReference type="SUPFAM" id="SSF53335">
    <property type="entry name" value="S-adenosyl-L-methionine-dependent methyltransferases"/>
    <property type="match status" value="1"/>
</dbReference>
<keyword evidence="1" id="KW-0489">Methyltransferase</keyword>
<name>A0ABV1SMG3_9RHOB</name>
<dbReference type="CDD" id="cd02440">
    <property type="entry name" value="AdoMet_MTases"/>
    <property type="match status" value="1"/>
</dbReference>
<dbReference type="Gene3D" id="3.40.50.150">
    <property type="entry name" value="Vaccinia Virus protein VP39"/>
    <property type="match status" value="1"/>
</dbReference>
<organism evidence="1 2">
    <name type="scientific">Thioclava kandeliae</name>
    <dbReference type="NCBI Taxonomy" id="3070818"/>
    <lineage>
        <taxon>Bacteria</taxon>
        <taxon>Pseudomonadati</taxon>
        <taxon>Pseudomonadota</taxon>
        <taxon>Alphaproteobacteria</taxon>
        <taxon>Rhodobacterales</taxon>
        <taxon>Paracoccaceae</taxon>
        <taxon>Thioclava</taxon>
    </lineage>
</organism>
<dbReference type="EC" id="2.1.1.-" evidence="1"/>
<dbReference type="GO" id="GO:0008168">
    <property type="term" value="F:methyltransferase activity"/>
    <property type="evidence" value="ECO:0007669"/>
    <property type="project" value="UniProtKB-KW"/>
</dbReference>
<sequence length="242" mass="27432">MNAFNFLQNVELYGNKRDVITRLERRYDFIIKPISASFKGAKVLDLGAHDGRWSYVFANLGAASVTAIEGRKHLVECFDKFPKTDFSNRVQFINDDVYHFLETAVSNGEQYDIVCVLGLFYHVSDHLHLLKLIKKLNPKLVIVDSDFTMSTEAEVLLLKESTLSDLNAIASYEGQNETIVGIPSFRAMEEMCDIVGFKITWHDWETVALDRRETIGDYYLKTSGKRAPDIVRSSCLLAACST</sequence>